<feature type="region of interest" description="Disordered" evidence="18">
    <location>
        <begin position="1"/>
        <end position="26"/>
    </location>
</feature>
<evidence type="ECO:0000259" key="19">
    <source>
        <dbReference type="Pfam" id="PF12804"/>
    </source>
</evidence>
<evidence type="ECO:0000256" key="1">
    <source>
        <dbReference type="ARBA" id="ARBA00007707"/>
    </source>
</evidence>
<feature type="binding site" evidence="17">
    <location>
        <begin position="422"/>
        <end position="423"/>
    </location>
    <ligand>
        <name>acetyl-CoA</name>
        <dbReference type="ChEBI" id="CHEBI:57288"/>
    </ligand>
</feature>
<keyword evidence="4 17" id="KW-0808">Transferase</keyword>
<dbReference type="InterPro" id="IPR029044">
    <property type="entry name" value="Nucleotide-diphossugar_trans"/>
</dbReference>
<feature type="binding site" evidence="17">
    <location>
        <position position="387"/>
    </location>
    <ligand>
        <name>UDP-N-acetyl-alpha-D-glucosamine</name>
        <dbReference type="ChEBI" id="CHEBI:57705"/>
    </ligand>
</feature>
<gene>
    <name evidence="17 20" type="primary">glmU</name>
    <name evidence="20" type="ORF">GCM10020366_66300</name>
</gene>
<feature type="binding site" evidence="17">
    <location>
        <position position="264"/>
    </location>
    <ligand>
        <name>UDP-N-acetyl-alpha-D-glucosamine</name>
        <dbReference type="ChEBI" id="CHEBI:57705"/>
    </ligand>
</feature>
<keyword evidence="7 17" id="KW-0677">Repeat</keyword>
<dbReference type="EC" id="2.3.1.157" evidence="17"/>
<keyword evidence="9 17" id="KW-0133">Cell shape</keyword>
<evidence type="ECO:0000256" key="14">
    <source>
        <dbReference type="ARBA" id="ARBA00048247"/>
    </source>
</evidence>
<feature type="binding site" evidence="17">
    <location>
        <position position="459"/>
    </location>
    <ligand>
        <name>acetyl-CoA</name>
        <dbReference type="ChEBI" id="CHEBI:57288"/>
    </ligand>
</feature>
<comment type="similarity">
    <text evidence="1 17">In the C-terminal section; belongs to the transferase hexapeptide repeat family.</text>
</comment>
<dbReference type="SUPFAM" id="SSF51161">
    <property type="entry name" value="Trimeric LpxA-like enzymes"/>
    <property type="match status" value="1"/>
</dbReference>
<keyword evidence="6 17" id="KW-0479">Metal-binding</keyword>
<feature type="region of interest" description="Disordered" evidence="18">
    <location>
        <begin position="482"/>
        <end position="520"/>
    </location>
</feature>
<keyword evidence="12 17" id="KW-0012">Acyltransferase</keyword>
<feature type="region of interest" description="Linker" evidence="17">
    <location>
        <begin position="267"/>
        <end position="287"/>
    </location>
</feature>
<feature type="binding site" evidence="17">
    <location>
        <position position="416"/>
    </location>
    <ligand>
        <name>acetyl-CoA</name>
        <dbReference type="ChEBI" id="CHEBI:57288"/>
    </ligand>
</feature>
<evidence type="ECO:0000256" key="7">
    <source>
        <dbReference type="ARBA" id="ARBA00022737"/>
    </source>
</evidence>
<dbReference type="Gene3D" id="2.160.10.10">
    <property type="entry name" value="Hexapeptide repeat proteins"/>
    <property type="match status" value="1"/>
</dbReference>
<feature type="binding site" evidence="17">
    <location>
        <position position="139"/>
    </location>
    <ligand>
        <name>Mg(2+)</name>
        <dbReference type="ChEBI" id="CHEBI:18420"/>
    </ligand>
</feature>
<dbReference type="EMBL" id="BAAAYK010000038">
    <property type="protein sequence ID" value="GAA3365631.1"/>
    <property type="molecule type" value="Genomic_DNA"/>
</dbReference>
<comment type="subcellular location">
    <subcellularLocation>
        <location evidence="17">Cytoplasm</location>
    </subcellularLocation>
</comment>
<feature type="binding site" evidence="17">
    <location>
        <position position="191"/>
    </location>
    <ligand>
        <name>UDP-N-acetyl-alpha-D-glucosamine</name>
        <dbReference type="ChEBI" id="CHEBI:57705"/>
    </ligand>
</feature>
<evidence type="ECO:0000256" key="3">
    <source>
        <dbReference type="ARBA" id="ARBA00022490"/>
    </source>
</evidence>
<dbReference type="InterPro" id="IPR005882">
    <property type="entry name" value="Bifunctional_GlmU"/>
</dbReference>
<evidence type="ECO:0000256" key="9">
    <source>
        <dbReference type="ARBA" id="ARBA00022960"/>
    </source>
</evidence>
<organism evidence="20 21">
    <name type="scientific">Saccharopolyspora gregorii</name>
    <dbReference type="NCBI Taxonomy" id="33914"/>
    <lineage>
        <taxon>Bacteria</taxon>
        <taxon>Bacillati</taxon>
        <taxon>Actinomycetota</taxon>
        <taxon>Actinomycetes</taxon>
        <taxon>Pseudonocardiales</taxon>
        <taxon>Pseudonocardiaceae</taxon>
        <taxon>Saccharopolyspora</taxon>
    </lineage>
</organism>
<comment type="catalytic activity">
    <reaction evidence="14 17">
        <text>alpha-D-glucosamine 1-phosphate + acetyl-CoA = N-acetyl-alpha-D-glucosamine 1-phosphate + CoA + H(+)</text>
        <dbReference type="Rhea" id="RHEA:13725"/>
        <dbReference type="ChEBI" id="CHEBI:15378"/>
        <dbReference type="ChEBI" id="CHEBI:57287"/>
        <dbReference type="ChEBI" id="CHEBI:57288"/>
        <dbReference type="ChEBI" id="CHEBI:57776"/>
        <dbReference type="ChEBI" id="CHEBI:58516"/>
        <dbReference type="EC" id="2.3.1.157"/>
    </reaction>
</comment>
<evidence type="ECO:0000256" key="15">
    <source>
        <dbReference type="ARBA" id="ARBA00048493"/>
    </source>
</evidence>
<feature type="binding site" evidence="17">
    <location>
        <position position="51"/>
    </location>
    <ligand>
        <name>UDP-N-acetyl-alpha-D-glucosamine</name>
        <dbReference type="ChEBI" id="CHEBI:57705"/>
    </ligand>
</feature>
<feature type="binding site" evidence="17">
    <location>
        <position position="108"/>
    </location>
    <ligand>
        <name>UDP-N-acetyl-alpha-D-glucosamine</name>
        <dbReference type="ChEBI" id="CHEBI:57705"/>
    </ligand>
</feature>
<protein>
    <recommendedName>
        <fullName evidence="17">Bifunctional protein GlmU</fullName>
    </recommendedName>
    <domain>
        <recommendedName>
            <fullName evidence="17">UDP-N-acetylglucosamine pyrophosphorylase</fullName>
            <ecNumber evidence="17">2.7.7.23</ecNumber>
        </recommendedName>
        <alternativeName>
            <fullName evidence="17">N-acetylglucosamine-1-phosphate uridyltransferase</fullName>
        </alternativeName>
    </domain>
    <domain>
        <recommendedName>
            <fullName evidence="17">Glucosamine-1-phosphate N-acetyltransferase</fullName>
            <ecNumber evidence="17">2.3.1.157</ecNumber>
        </recommendedName>
    </domain>
</protein>
<evidence type="ECO:0000256" key="2">
    <source>
        <dbReference type="ARBA" id="ARBA00007947"/>
    </source>
</evidence>
<comment type="catalytic activity">
    <reaction evidence="15 17">
        <text>N-acetyl-alpha-D-glucosamine 1-phosphate + UTP + H(+) = UDP-N-acetyl-alpha-D-glucosamine + diphosphate</text>
        <dbReference type="Rhea" id="RHEA:13509"/>
        <dbReference type="ChEBI" id="CHEBI:15378"/>
        <dbReference type="ChEBI" id="CHEBI:33019"/>
        <dbReference type="ChEBI" id="CHEBI:46398"/>
        <dbReference type="ChEBI" id="CHEBI:57705"/>
        <dbReference type="ChEBI" id="CHEBI:57776"/>
        <dbReference type="EC" id="2.7.7.23"/>
    </reaction>
</comment>
<feature type="binding site" evidence="17">
    <location>
        <begin position="37"/>
        <end position="40"/>
    </location>
    <ligand>
        <name>UDP-N-acetyl-alpha-D-glucosamine</name>
        <dbReference type="ChEBI" id="CHEBI:57705"/>
    </ligand>
</feature>
<feature type="compositionally biased region" description="Basic and acidic residues" evidence="18">
    <location>
        <begin position="489"/>
        <end position="499"/>
    </location>
</feature>
<feature type="binding site" evidence="17">
    <location>
        <position position="476"/>
    </location>
    <ligand>
        <name>acetyl-CoA</name>
        <dbReference type="ChEBI" id="CHEBI:57288"/>
    </ligand>
</feature>
<dbReference type="Pfam" id="PF12804">
    <property type="entry name" value="NTP_transf_3"/>
    <property type="match status" value="1"/>
</dbReference>
<feature type="domain" description="MobA-like NTP transferase" evidence="19">
    <location>
        <begin position="35"/>
        <end position="186"/>
    </location>
</feature>
<evidence type="ECO:0000256" key="6">
    <source>
        <dbReference type="ARBA" id="ARBA00022723"/>
    </source>
</evidence>
<comment type="similarity">
    <text evidence="2 17">In the N-terminal section; belongs to the N-acetylglucosamine-1-phosphate uridyltransferase family.</text>
</comment>
<feature type="compositionally biased region" description="Polar residues" evidence="18">
    <location>
        <begin position="511"/>
        <end position="520"/>
    </location>
</feature>
<comment type="function">
    <text evidence="16 17">Catalyzes the last two sequential reactions in the de novo biosynthetic pathway for UDP-N-acetylglucosamine (UDP-GlcNAc). The C-terminal domain catalyzes the transfer of acetyl group from acetyl coenzyme A to glucosamine-1-phosphate (GlcN-1-P) to produce N-acetylglucosamine-1-phosphate (GlcNAc-1-P), which is converted into UDP-GlcNAc by the transfer of uridine 5-monophosphate (from uridine 5-triphosphate), a reaction catalyzed by the N-terminal domain.</text>
</comment>
<evidence type="ECO:0000256" key="18">
    <source>
        <dbReference type="SAM" id="MobiDB-lite"/>
    </source>
</evidence>
<feature type="binding site" evidence="17">
    <location>
        <position position="402"/>
    </location>
    <ligand>
        <name>UDP-N-acetyl-alpha-D-glucosamine</name>
        <dbReference type="ChEBI" id="CHEBI:57705"/>
    </ligand>
</feature>
<feature type="compositionally biased region" description="Low complexity" evidence="18">
    <location>
        <begin position="9"/>
        <end position="26"/>
    </location>
</feature>
<keyword evidence="8 17" id="KW-0460">Magnesium</keyword>
<dbReference type="NCBIfam" id="TIGR01173">
    <property type="entry name" value="glmU"/>
    <property type="match status" value="1"/>
</dbReference>
<feature type="binding site" evidence="17">
    <location>
        <position position="413"/>
    </location>
    <ligand>
        <name>UDP-N-acetyl-alpha-D-glucosamine</name>
        <dbReference type="ChEBI" id="CHEBI:57705"/>
    </ligand>
</feature>
<dbReference type="HAMAP" id="MF_01631">
    <property type="entry name" value="GlmU"/>
    <property type="match status" value="1"/>
</dbReference>
<dbReference type="CDD" id="cd02540">
    <property type="entry name" value="GT2_GlmU_N_bac"/>
    <property type="match status" value="1"/>
</dbReference>
<evidence type="ECO:0000313" key="21">
    <source>
        <dbReference type="Proteomes" id="UP001500483"/>
    </source>
</evidence>
<feature type="binding site" evidence="17">
    <location>
        <position position="206"/>
    </location>
    <ligand>
        <name>UDP-N-acetyl-alpha-D-glucosamine</name>
        <dbReference type="ChEBI" id="CHEBI:57705"/>
    </ligand>
</feature>
<dbReference type="Proteomes" id="UP001500483">
    <property type="component" value="Unassembled WGS sequence"/>
</dbReference>
<comment type="pathway">
    <text evidence="17">Nucleotide-sugar biosynthesis; UDP-N-acetyl-alpha-D-glucosamine biosynthesis; N-acetyl-alpha-D-glucosamine 1-phosphate from alpha-D-glucosamine 6-phosphate (route II): step 2/2.</text>
</comment>
<feature type="binding site" evidence="17">
    <location>
        <position position="264"/>
    </location>
    <ligand>
        <name>Mg(2+)</name>
        <dbReference type="ChEBI" id="CHEBI:18420"/>
    </ligand>
</feature>
<keyword evidence="10 17" id="KW-0573">Peptidoglycan synthesis</keyword>
<feature type="binding site" evidence="17">
    <location>
        <begin position="137"/>
        <end position="139"/>
    </location>
    <ligand>
        <name>UDP-N-acetyl-alpha-D-glucosamine</name>
        <dbReference type="ChEBI" id="CHEBI:57705"/>
    </ligand>
</feature>
<dbReference type="InterPro" id="IPR011004">
    <property type="entry name" value="Trimer_LpxA-like_sf"/>
</dbReference>
<sequence>MPQGENARPAPSTSGAASSASPSALGTAGSAVSTIVLAAGEGTRMRSATPKVLHPLAGRPLVEHAVRAAAGTGPDDLVVVIGHGRDAVGEHLAQVADDLGRKVHTVVQDRQLGTGHAVACGMTALANQRQGTVLVSYGDVPLLDTATLDALLAEHHERGNAVTVLSAVVDDPTGYGRLVRDAAGNVTGIVEQKDATAEQAAIGEINSGVYAFDAAVLSDALERLSTDNAQGELYLTDVLSIARSDGHPVGALVCADTWLVEGVNDRVQLARLGAELNRRLVLGWMREGVTVTDPSSVWLDCDVVLDRDVTVEPGVQLRAGTTVGEGALIGPDTTLTGCTVHPGASVVRTHGEGAEVGPGASVGPFAYLRPGARLGEKGKIGTFVEVKNAEIGTGSKIPHLTYVGDAEIGEGSNIGAASVFVNYDGVAKHRTVIGSHARTGADNMFVAPVEVGDGAYTAAGSVITQDVPPGAMAVARGRQRNIEGWVARRRPDTAADRASRQAQQRSGSDDLTTNPTSDTR</sequence>
<feature type="binding site" evidence="17">
    <location>
        <begin position="113"/>
        <end position="114"/>
    </location>
    <ligand>
        <name>UDP-N-acetyl-alpha-D-glucosamine</name>
        <dbReference type="ChEBI" id="CHEBI:57705"/>
    </ligand>
</feature>
<feature type="region of interest" description="N-acetyltransferase" evidence="17">
    <location>
        <begin position="288"/>
        <end position="520"/>
    </location>
</feature>
<evidence type="ECO:0000256" key="11">
    <source>
        <dbReference type="ARBA" id="ARBA00023268"/>
    </source>
</evidence>
<keyword evidence="21" id="KW-1185">Reference proteome</keyword>
<evidence type="ECO:0000256" key="5">
    <source>
        <dbReference type="ARBA" id="ARBA00022695"/>
    </source>
</evidence>
<evidence type="ECO:0000256" key="16">
    <source>
        <dbReference type="ARBA" id="ARBA00049628"/>
    </source>
</evidence>
<reference evidence="21" key="1">
    <citation type="journal article" date="2019" name="Int. J. Syst. Evol. Microbiol.">
        <title>The Global Catalogue of Microorganisms (GCM) 10K type strain sequencing project: providing services to taxonomists for standard genome sequencing and annotation.</title>
        <authorList>
            <consortium name="The Broad Institute Genomics Platform"/>
            <consortium name="The Broad Institute Genome Sequencing Center for Infectious Disease"/>
            <person name="Wu L."/>
            <person name="Ma J."/>
        </authorList>
    </citation>
    <scope>NUCLEOTIDE SEQUENCE [LARGE SCALE GENOMIC DNA]</scope>
    <source>
        <strain evidence="21">JCM 9687</strain>
    </source>
</reference>
<evidence type="ECO:0000256" key="4">
    <source>
        <dbReference type="ARBA" id="ARBA00022679"/>
    </source>
</evidence>
<dbReference type="CDD" id="cd03353">
    <property type="entry name" value="LbH_GlmU_C"/>
    <property type="match status" value="1"/>
</dbReference>
<dbReference type="PANTHER" id="PTHR43584">
    <property type="entry name" value="NUCLEOTIDYL TRANSFERASE"/>
    <property type="match status" value="1"/>
</dbReference>
<evidence type="ECO:0000256" key="13">
    <source>
        <dbReference type="ARBA" id="ARBA00023316"/>
    </source>
</evidence>
<comment type="caution">
    <text evidence="17">Lacks conserved residue(s) required for the propagation of feature annotation.</text>
</comment>
<keyword evidence="5 17" id="KW-0548">Nucleotidyltransferase</keyword>
<comment type="pathway">
    <text evidence="17">Bacterial outer membrane biogenesis; LPS lipid A biosynthesis.</text>
</comment>
<feature type="binding site" evidence="17">
    <location>
        <position position="369"/>
    </location>
    <ligand>
        <name>UDP-N-acetyl-alpha-D-glucosamine</name>
        <dbReference type="ChEBI" id="CHEBI:57705"/>
    </ligand>
</feature>
<dbReference type="InterPro" id="IPR050065">
    <property type="entry name" value="GlmU-like"/>
</dbReference>
<comment type="subunit">
    <text evidence="17">Homotrimer.</text>
</comment>
<dbReference type="InterPro" id="IPR038009">
    <property type="entry name" value="GlmU_C_LbH"/>
</dbReference>
<proteinExistence type="inferred from homology"/>
<keyword evidence="3 17" id="KW-0963">Cytoplasm</keyword>
<evidence type="ECO:0000313" key="20">
    <source>
        <dbReference type="EMBL" id="GAA3365631.1"/>
    </source>
</evidence>
<dbReference type="InterPro" id="IPR025877">
    <property type="entry name" value="MobA-like_NTP_Trfase"/>
</dbReference>
<dbReference type="NCBIfam" id="NF010932">
    <property type="entry name" value="PRK14352.1"/>
    <property type="match status" value="1"/>
</dbReference>
<feature type="compositionally biased region" description="Low complexity" evidence="18">
    <location>
        <begin position="500"/>
        <end position="510"/>
    </location>
</feature>
<keyword evidence="11 17" id="KW-0511">Multifunctional enzyme</keyword>
<comment type="pathway">
    <text evidence="17">Nucleotide-sugar biosynthesis; UDP-N-acetyl-alpha-D-glucosamine biosynthesis; UDP-N-acetyl-alpha-D-glucosamine from N-acetyl-alpha-D-glucosamine 1-phosphate: step 1/1.</text>
</comment>
<dbReference type="PANTHER" id="PTHR43584:SF3">
    <property type="entry name" value="BIFUNCTIONAL PROTEIN GLMU"/>
    <property type="match status" value="1"/>
</dbReference>
<feature type="active site" description="Proton acceptor" evidence="17">
    <location>
        <position position="399"/>
    </location>
</feature>
<evidence type="ECO:0000256" key="8">
    <source>
        <dbReference type="ARBA" id="ARBA00022842"/>
    </source>
</evidence>
<evidence type="ECO:0000256" key="10">
    <source>
        <dbReference type="ARBA" id="ARBA00022984"/>
    </source>
</evidence>
<dbReference type="SUPFAM" id="SSF53448">
    <property type="entry name" value="Nucleotide-diphospho-sugar transferases"/>
    <property type="match status" value="1"/>
</dbReference>
<feature type="binding site" evidence="17">
    <location>
        <position position="176"/>
    </location>
    <ligand>
        <name>UDP-N-acetyl-alpha-D-glucosamine</name>
        <dbReference type="ChEBI" id="CHEBI:57705"/>
    </ligand>
</feature>
<feature type="region of interest" description="Pyrophosphorylase" evidence="17">
    <location>
        <begin position="1"/>
        <end position="266"/>
    </location>
</feature>
<evidence type="ECO:0000256" key="17">
    <source>
        <dbReference type="HAMAP-Rule" id="MF_01631"/>
    </source>
</evidence>
<accession>A0ABP6S207</accession>
<name>A0ABP6S207_9PSEU</name>
<dbReference type="EC" id="2.7.7.23" evidence="17"/>
<comment type="caution">
    <text evidence="20">The sequence shown here is derived from an EMBL/GenBank/DDBJ whole genome shotgun (WGS) entry which is preliminary data.</text>
</comment>
<evidence type="ECO:0000256" key="12">
    <source>
        <dbReference type="ARBA" id="ARBA00023315"/>
    </source>
</evidence>
<comment type="cofactor">
    <cofactor evidence="17">
        <name>Mg(2+)</name>
        <dbReference type="ChEBI" id="CHEBI:18420"/>
    </cofactor>
    <text evidence="17">Binds 1 Mg(2+) ion per subunit.</text>
</comment>
<keyword evidence="13 17" id="KW-0961">Cell wall biogenesis/degradation</keyword>
<dbReference type="Gene3D" id="3.90.550.10">
    <property type="entry name" value="Spore Coat Polysaccharide Biosynthesis Protein SpsA, Chain A"/>
    <property type="match status" value="1"/>
</dbReference>